<name>A0A9P5XKW1_9AGAR</name>
<evidence type="ECO:0000313" key="2">
    <source>
        <dbReference type="EMBL" id="KAF9452625.1"/>
    </source>
</evidence>
<feature type="compositionally biased region" description="Basic and acidic residues" evidence="1">
    <location>
        <begin position="517"/>
        <end position="527"/>
    </location>
</feature>
<organism evidence="2 3">
    <name type="scientific">Macrolepiota fuliginosa MF-IS2</name>
    <dbReference type="NCBI Taxonomy" id="1400762"/>
    <lineage>
        <taxon>Eukaryota</taxon>
        <taxon>Fungi</taxon>
        <taxon>Dikarya</taxon>
        <taxon>Basidiomycota</taxon>
        <taxon>Agaricomycotina</taxon>
        <taxon>Agaricomycetes</taxon>
        <taxon>Agaricomycetidae</taxon>
        <taxon>Agaricales</taxon>
        <taxon>Agaricineae</taxon>
        <taxon>Agaricaceae</taxon>
        <taxon>Macrolepiota</taxon>
    </lineage>
</organism>
<gene>
    <name evidence="2" type="ORF">P691DRAFT_803741</name>
</gene>
<feature type="region of interest" description="Disordered" evidence="1">
    <location>
        <begin position="1"/>
        <end position="25"/>
    </location>
</feature>
<sequence length="672" mass="73345">MADAHPPPIYSQEDSNGLDCGAPLTEHDLPHGPEILILPTVDCINFQNGYLGAEGEQAAIEGEVQIKGVDRDEWSKLTVSLRTYEAAYDQEVELNSKEIVLHTRATGDPFPSSSSFSIPLPPDTPQSIQTPHSSLAHTLTASLHPINGRAPLISRSATVYTRRYSSHAHTLSIVPETHALDVPIRVEVQIPRSSFKVGEPIPVYVTIPPPPKDIVVDRGLRLRNMRLELVRVIKIKREVVDDVGSESDVGLDPQHVVNEQHVGTSNGSAGSGDVLLVQPPVAKTPQPLLFVESSYKTVIARSGASCRFHSSRSIRLRFVLHPPSTLRSPAMTQSSLPGSDYAETGFDADTASISQTTLLHSVAFHLYTHISFLDTQRQSERSTTLKVPITILPPPARLPEVSQTLDEAYSKKHDRPPVTTNRYDDSDRAAPHYSEGEAGPSMLSSGAPPPFEERDAPPPFFSSSAEASTSARLPTFLESEREVLLPDSTFTLSSSLNPPATLSLEGEGVRFGFHSSDQFDGHSEDMQRSMTPPPSMEMAVGDTDLTALTEIREPSQAIEALTLVLDQREDGIIAEEHPPPPPPAMDDPSDPPPSIDDSTFRRPDDLERESPSHSPPPIHAYHEEPPILPLPPGLPSSNTIQTTPGHAPPPYLNTEAHHDQENVTRPPPYYMD</sequence>
<proteinExistence type="predicted"/>
<protein>
    <submittedName>
        <fullName evidence="2">Uncharacterized protein</fullName>
    </submittedName>
</protein>
<dbReference type="EMBL" id="MU151069">
    <property type="protein sequence ID" value="KAF9452625.1"/>
    <property type="molecule type" value="Genomic_DNA"/>
</dbReference>
<evidence type="ECO:0000313" key="3">
    <source>
        <dbReference type="Proteomes" id="UP000807342"/>
    </source>
</evidence>
<feature type="compositionally biased region" description="Basic and acidic residues" evidence="1">
    <location>
        <begin position="598"/>
        <end position="611"/>
    </location>
</feature>
<feature type="region of interest" description="Disordered" evidence="1">
    <location>
        <begin position="517"/>
        <end position="536"/>
    </location>
</feature>
<feature type="region of interest" description="Disordered" evidence="1">
    <location>
        <begin position="407"/>
        <end position="467"/>
    </location>
</feature>
<dbReference type="AlphaFoldDB" id="A0A9P5XKW1"/>
<dbReference type="OrthoDB" id="3357813at2759"/>
<reference evidence="2" key="1">
    <citation type="submission" date="2020-11" db="EMBL/GenBank/DDBJ databases">
        <authorList>
            <consortium name="DOE Joint Genome Institute"/>
            <person name="Ahrendt S."/>
            <person name="Riley R."/>
            <person name="Andreopoulos W."/>
            <person name="Labutti K."/>
            <person name="Pangilinan J."/>
            <person name="Ruiz-Duenas F.J."/>
            <person name="Barrasa J.M."/>
            <person name="Sanchez-Garcia M."/>
            <person name="Camarero S."/>
            <person name="Miyauchi S."/>
            <person name="Serrano A."/>
            <person name="Linde D."/>
            <person name="Babiker R."/>
            <person name="Drula E."/>
            <person name="Ayuso-Fernandez I."/>
            <person name="Pacheco R."/>
            <person name="Padilla G."/>
            <person name="Ferreira P."/>
            <person name="Barriuso J."/>
            <person name="Kellner H."/>
            <person name="Castanera R."/>
            <person name="Alfaro M."/>
            <person name="Ramirez L."/>
            <person name="Pisabarro A.G."/>
            <person name="Kuo A."/>
            <person name="Tritt A."/>
            <person name="Lipzen A."/>
            <person name="He G."/>
            <person name="Yan M."/>
            <person name="Ng V."/>
            <person name="Cullen D."/>
            <person name="Martin F."/>
            <person name="Rosso M.-N."/>
            <person name="Henrissat B."/>
            <person name="Hibbett D."/>
            <person name="Martinez A.T."/>
            <person name="Grigoriev I.V."/>
        </authorList>
    </citation>
    <scope>NUCLEOTIDE SEQUENCE</scope>
    <source>
        <strain evidence="2">MF-IS2</strain>
    </source>
</reference>
<dbReference type="Proteomes" id="UP000807342">
    <property type="component" value="Unassembled WGS sequence"/>
</dbReference>
<comment type="caution">
    <text evidence="2">The sequence shown here is derived from an EMBL/GenBank/DDBJ whole genome shotgun (WGS) entry which is preliminary data.</text>
</comment>
<feature type="region of interest" description="Disordered" evidence="1">
    <location>
        <begin position="573"/>
        <end position="672"/>
    </location>
</feature>
<feature type="compositionally biased region" description="Pro residues" evidence="1">
    <location>
        <begin position="579"/>
        <end position="594"/>
    </location>
</feature>
<accession>A0A9P5XKW1</accession>
<keyword evidence="3" id="KW-1185">Reference proteome</keyword>
<evidence type="ECO:0000256" key="1">
    <source>
        <dbReference type="SAM" id="MobiDB-lite"/>
    </source>
</evidence>